<evidence type="ECO:0000313" key="2">
    <source>
        <dbReference type="EMBL" id="KLK91734.1"/>
    </source>
</evidence>
<dbReference type="STRING" id="1225564.AA309_18430"/>
<dbReference type="InterPro" id="IPR002513">
    <property type="entry name" value="Tn3_Tnp_DDE_dom"/>
</dbReference>
<gene>
    <name evidence="2" type="ORF">AA309_18430</name>
</gene>
<dbReference type="Proteomes" id="UP000035489">
    <property type="component" value="Unassembled WGS sequence"/>
</dbReference>
<dbReference type="PATRIC" id="fig|1225564.3.peg.4826"/>
<reference evidence="2 3" key="1">
    <citation type="submission" date="2015-05" db="EMBL/GenBank/DDBJ databases">
        <title>Draft genome sequence of Microvirga vignae strain BR3299, a novel nitrogen fixing bacteria isolated from Brazil semi-aired region.</title>
        <authorList>
            <person name="Zilli J.E."/>
            <person name="Passos S.R."/>
            <person name="Leite J."/>
            <person name="Baldani J.I."/>
            <person name="Xavier G.R."/>
            <person name="Rumjaneck N.G."/>
            <person name="Simoes-Araujo J.L."/>
        </authorList>
    </citation>
    <scope>NUCLEOTIDE SEQUENCE [LARGE SCALE GENOMIC DNA]</scope>
    <source>
        <strain evidence="2 3">BR3299</strain>
    </source>
</reference>
<dbReference type="GO" id="GO:0004803">
    <property type="term" value="F:transposase activity"/>
    <property type="evidence" value="ECO:0007669"/>
    <property type="project" value="InterPro"/>
</dbReference>
<organism evidence="2 3">
    <name type="scientific">Microvirga vignae</name>
    <dbReference type="NCBI Taxonomy" id="1225564"/>
    <lineage>
        <taxon>Bacteria</taxon>
        <taxon>Pseudomonadati</taxon>
        <taxon>Pseudomonadota</taxon>
        <taxon>Alphaproteobacteria</taxon>
        <taxon>Hyphomicrobiales</taxon>
        <taxon>Methylobacteriaceae</taxon>
        <taxon>Microvirga</taxon>
    </lineage>
</organism>
<dbReference type="Pfam" id="PF01526">
    <property type="entry name" value="DDE_Tnp_Tn3"/>
    <property type="match status" value="1"/>
</dbReference>
<dbReference type="EMBL" id="LCYG01000046">
    <property type="protein sequence ID" value="KLK91734.1"/>
    <property type="molecule type" value="Genomic_DNA"/>
</dbReference>
<comment type="caution">
    <text evidence="2">The sequence shown here is derived from an EMBL/GenBank/DDBJ whole genome shotgun (WGS) entry which is preliminary data.</text>
</comment>
<evidence type="ECO:0000259" key="1">
    <source>
        <dbReference type="Pfam" id="PF01526"/>
    </source>
</evidence>
<accession>A0A0H1R9G8</accession>
<sequence>MGRAVKHLRSQGRIVPDELLTHIAPLGWRRISLTGDYLWQHAATGAGQQRPLRNVRHRDTP</sequence>
<protein>
    <recommendedName>
        <fullName evidence="1">Tn3 transposase DDE domain-containing protein</fullName>
    </recommendedName>
</protein>
<dbReference type="AlphaFoldDB" id="A0A0H1R9G8"/>
<keyword evidence="3" id="KW-1185">Reference proteome</keyword>
<evidence type="ECO:0000313" key="3">
    <source>
        <dbReference type="Proteomes" id="UP000035489"/>
    </source>
</evidence>
<proteinExistence type="predicted"/>
<dbReference type="GO" id="GO:0006313">
    <property type="term" value="P:DNA transposition"/>
    <property type="evidence" value="ECO:0007669"/>
    <property type="project" value="InterPro"/>
</dbReference>
<feature type="domain" description="Tn3 transposase DDE" evidence="1">
    <location>
        <begin position="1"/>
        <end position="37"/>
    </location>
</feature>
<name>A0A0H1R9G8_9HYPH</name>